<evidence type="ECO:0000313" key="6">
    <source>
        <dbReference type="EMBL" id="OJD15694.1"/>
    </source>
</evidence>
<gene>
    <name evidence="6" type="ORF">AJ78_04070</name>
</gene>
<evidence type="ECO:0000256" key="3">
    <source>
        <dbReference type="ARBA" id="ARBA00022630"/>
    </source>
</evidence>
<dbReference type="GO" id="GO:0016491">
    <property type="term" value="F:oxidoreductase activity"/>
    <property type="evidence" value="ECO:0007669"/>
    <property type="project" value="UniProtKB-KW"/>
</dbReference>
<keyword evidence="7" id="KW-1185">Reference proteome</keyword>
<dbReference type="Gene3D" id="3.30.465.10">
    <property type="match status" value="1"/>
</dbReference>
<dbReference type="OrthoDB" id="415825at2759"/>
<dbReference type="VEuPathDB" id="FungiDB:AJ78_04070"/>
<dbReference type="SUPFAM" id="SSF56176">
    <property type="entry name" value="FAD-binding/transporter-associated domain-like"/>
    <property type="match status" value="1"/>
</dbReference>
<dbReference type="STRING" id="1447872.A0A1J9PI63"/>
<evidence type="ECO:0000256" key="5">
    <source>
        <dbReference type="ARBA" id="ARBA00023002"/>
    </source>
</evidence>
<keyword evidence="5" id="KW-0560">Oxidoreductase</keyword>
<dbReference type="InterPro" id="IPR016169">
    <property type="entry name" value="FAD-bd_PCMH_sub2"/>
</dbReference>
<dbReference type="InterPro" id="IPR036318">
    <property type="entry name" value="FAD-bd_PCMH-like_sf"/>
</dbReference>
<evidence type="ECO:0008006" key="8">
    <source>
        <dbReference type="Google" id="ProtNLM"/>
    </source>
</evidence>
<dbReference type="InterPro" id="IPR050416">
    <property type="entry name" value="FAD-linked_Oxidoreductase"/>
</dbReference>
<name>A0A1J9PI63_9EURO</name>
<dbReference type="GO" id="GO:0050660">
    <property type="term" value="F:flavin adenine dinucleotide binding"/>
    <property type="evidence" value="ECO:0007669"/>
    <property type="project" value="InterPro"/>
</dbReference>
<dbReference type="PANTHER" id="PTHR42973:SF39">
    <property type="entry name" value="FAD-BINDING PCMH-TYPE DOMAIN-CONTAINING PROTEIN"/>
    <property type="match status" value="1"/>
</dbReference>
<comment type="cofactor">
    <cofactor evidence="1">
        <name>FAD</name>
        <dbReference type="ChEBI" id="CHEBI:57692"/>
    </cofactor>
</comment>
<evidence type="ECO:0000256" key="1">
    <source>
        <dbReference type="ARBA" id="ARBA00001974"/>
    </source>
</evidence>
<dbReference type="PANTHER" id="PTHR42973">
    <property type="entry name" value="BINDING OXIDOREDUCTASE, PUTATIVE (AFU_ORTHOLOGUE AFUA_1G17690)-RELATED"/>
    <property type="match status" value="1"/>
</dbReference>
<accession>A0A1J9PI63</accession>
<reference evidence="6 7" key="1">
    <citation type="submission" date="2015-07" db="EMBL/GenBank/DDBJ databases">
        <title>Emmonsia species relationships and genome sequence.</title>
        <authorList>
            <consortium name="The Broad Institute Genomics Platform"/>
            <person name="Cuomo C.A."/>
            <person name="Munoz J.F."/>
            <person name="Imamovic A."/>
            <person name="Priest M.E."/>
            <person name="Young S."/>
            <person name="Clay O.K."/>
            <person name="McEwen J.G."/>
        </authorList>
    </citation>
    <scope>NUCLEOTIDE SEQUENCE [LARGE SCALE GENOMIC DNA]</scope>
    <source>
        <strain evidence="6 7">UAMH 9510</strain>
    </source>
</reference>
<proteinExistence type="inferred from homology"/>
<dbReference type="EMBL" id="LGRN01000142">
    <property type="protein sequence ID" value="OJD15694.1"/>
    <property type="molecule type" value="Genomic_DNA"/>
</dbReference>
<comment type="similarity">
    <text evidence="2">Belongs to the oxygen-dependent FAD-linked oxidoreductase family.</text>
</comment>
<evidence type="ECO:0000313" key="7">
    <source>
        <dbReference type="Proteomes" id="UP000182235"/>
    </source>
</evidence>
<sequence length="229" mass="24620">MDSKIVSIWSTLAEKTTGPFATIAPLLSGEEATIPAVAPPLKAVLLLIYPRCVGSASMGKTTPFSARGCIWGDVDMAGAEYSLAAVDGTVNHTGAVSIELSFRFHDRKMKGSRCDSVGRSHSWGGYGYLSSRYGGLSIDNLLYATMVLADGRIVKASKDENPDLFWAVRGAGQEFGVTVEFCFQAHPQPNPVTAGLLIFPTEKADQLFDFTNYFHEELLDDSSTIGLGL</sequence>
<protein>
    <recommendedName>
        <fullName evidence="8">FAD-binding PCMH-type domain-containing protein</fullName>
    </recommendedName>
</protein>
<comment type="caution">
    <text evidence="6">The sequence shown here is derived from an EMBL/GenBank/DDBJ whole genome shotgun (WGS) entry which is preliminary data.</text>
</comment>
<keyword evidence="3" id="KW-0285">Flavoprotein</keyword>
<keyword evidence="4" id="KW-0274">FAD</keyword>
<dbReference type="Proteomes" id="UP000182235">
    <property type="component" value="Unassembled WGS sequence"/>
</dbReference>
<dbReference type="AlphaFoldDB" id="A0A1J9PI63"/>
<organism evidence="6 7">
    <name type="scientific">Emergomyces pasteurianus Ep9510</name>
    <dbReference type="NCBI Taxonomy" id="1447872"/>
    <lineage>
        <taxon>Eukaryota</taxon>
        <taxon>Fungi</taxon>
        <taxon>Dikarya</taxon>
        <taxon>Ascomycota</taxon>
        <taxon>Pezizomycotina</taxon>
        <taxon>Eurotiomycetes</taxon>
        <taxon>Eurotiomycetidae</taxon>
        <taxon>Onygenales</taxon>
        <taxon>Ajellomycetaceae</taxon>
        <taxon>Emergomyces</taxon>
    </lineage>
</organism>
<evidence type="ECO:0000256" key="2">
    <source>
        <dbReference type="ARBA" id="ARBA00005466"/>
    </source>
</evidence>
<evidence type="ECO:0000256" key="4">
    <source>
        <dbReference type="ARBA" id="ARBA00022827"/>
    </source>
</evidence>